<name>A0A0V1MYG9_9BILA</name>
<evidence type="ECO:0000313" key="1">
    <source>
        <dbReference type="EMBL" id="KRZ76827.1"/>
    </source>
</evidence>
<keyword evidence="2" id="KW-1185">Reference proteome</keyword>
<sequence>MTTLDAIYSSTEGGENLKNKDFTKNAKTAKTIAHEISNLLKISFGTLHDCVFVEILPKTLKLDTNLVGTTESEIKLER</sequence>
<organism evidence="1 2">
    <name type="scientific">Trichinella papuae</name>
    <dbReference type="NCBI Taxonomy" id="268474"/>
    <lineage>
        <taxon>Eukaryota</taxon>
        <taxon>Metazoa</taxon>
        <taxon>Ecdysozoa</taxon>
        <taxon>Nematoda</taxon>
        <taxon>Enoplea</taxon>
        <taxon>Dorylaimia</taxon>
        <taxon>Trichinellida</taxon>
        <taxon>Trichinellidae</taxon>
        <taxon>Trichinella</taxon>
    </lineage>
</organism>
<protein>
    <submittedName>
        <fullName evidence="1">Uncharacterized protein</fullName>
    </submittedName>
</protein>
<reference evidence="1 2" key="1">
    <citation type="submission" date="2015-01" db="EMBL/GenBank/DDBJ databases">
        <title>Evolution of Trichinella species and genotypes.</title>
        <authorList>
            <person name="Korhonen P.K."/>
            <person name="Edoardo P."/>
            <person name="Giuseppe L.R."/>
            <person name="Gasser R.B."/>
        </authorList>
    </citation>
    <scope>NUCLEOTIDE SEQUENCE [LARGE SCALE GENOMIC DNA]</scope>
    <source>
        <strain evidence="1">ISS1980</strain>
    </source>
</reference>
<evidence type="ECO:0000313" key="2">
    <source>
        <dbReference type="Proteomes" id="UP000054843"/>
    </source>
</evidence>
<proteinExistence type="predicted"/>
<dbReference type="EMBL" id="JYDO01000025">
    <property type="protein sequence ID" value="KRZ76827.1"/>
    <property type="molecule type" value="Genomic_DNA"/>
</dbReference>
<accession>A0A0V1MYG9</accession>
<comment type="caution">
    <text evidence="1">The sequence shown here is derived from an EMBL/GenBank/DDBJ whole genome shotgun (WGS) entry which is preliminary data.</text>
</comment>
<dbReference type="AlphaFoldDB" id="A0A0V1MYG9"/>
<gene>
    <name evidence="1" type="ORF">T10_6896</name>
</gene>
<dbReference type="Proteomes" id="UP000054843">
    <property type="component" value="Unassembled WGS sequence"/>
</dbReference>